<dbReference type="AlphaFoldDB" id="A9SGD4"/>
<dbReference type="SMART" id="SM00922">
    <property type="entry name" value="MR_MLE"/>
    <property type="match status" value="1"/>
</dbReference>
<reference evidence="10" key="3">
    <citation type="submission" date="2020-12" db="UniProtKB">
        <authorList>
            <consortium name="EnsemblPlants"/>
        </authorList>
    </citation>
    <scope>IDENTIFICATION</scope>
</reference>
<feature type="binding site" evidence="6">
    <location>
        <position position="281"/>
    </location>
    <ligand>
        <name>Mg(2+)</name>
        <dbReference type="ChEBI" id="CHEBI:18420"/>
    </ligand>
</feature>
<dbReference type="InterPro" id="IPR013342">
    <property type="entry name" value="Mandelate_racemase_C"/>
</dbReference>
<keyword evidence="4 7" id="KW-0413">Isomerase</keyword>
<dbReference type="eggNOG" id="ENOG502QU7C">
    <property type="taxonomic scope" value="Eukaryota"/>
</dbReference>
<feature type="binding site" evidence="6">
    <location>
        <position position="252"/>
    </location>
    <ligand>
        <name>Mg(2+)</name>
        <dbReference type="ChEBI" id="CHEBI:18420"/>
    </ligand>
</feature>
<dbReference type="GeneID" id="112293590"/>
<proteinExistence type="inferred from homology"/>
<dbReference type="SFLD" id="SFLDF00009">
    <property type="entry name" value="o-succinylbenzoate_synthase"/>
    <property type="match status" value="1"/>
</dbReference>
<dbReference type="Proteomes" id="UP000006727">
    <property type="component" value="Chromosome 2"/>
</dbReference>
<dbReference type="SUPFAM" id="SSF54826">
    <property type="entry name" value="Enolase N-terminal domain-like"/>
    <property type="match status" value="1"/>
</dbReference>
<feature type="domain" description="Mandelate racemase/muconate lactonizing enzyme C-terminal" evidence="8">
    <location>
        <begin position="177"/>
        <end position="268"/>
    </location>
</feature>
<dbReference type="PaxDb" id="3218-PP1S76_15V6.1"/>
<dbReference type="Gene3D" id="3.30.390.10">
    <property type="entry name" value="Enolase-like, N-terminal domain"/>
    <property type="match status" value="1"/>
</dbReference>
<dbReference type="InterPro" id="IPR029017">
    <property type="entry name" value="Enolase-like_N"/>
</dbReference>
<comment type="cofactor">
    <cofactor evidence="6 7">
        <name>Mg(2+)</name>
        <dbReference type="ChEBI" id="CHEBI:18420"/>
    </cofactor>
    <text evidence="6 7">Binds 1 Mg(2+) ion per subunit.</text>
</comment>
<dbReference type="PANTHER" id="PTHR48073">
    <property type="entry name" value="O-SUCCINYLBENZOATE SYNTHASE-RELATED"/>
    <property type="match status" value="1"/>
</dbReference>
<keyword evidence="11" id="KW-1185">Reference proteome</keyword>
<dbReference type="RefSeq" id="XP_024398980.1">
    <property type="nucleotide sequence ID" value="XM_024543212.2"/>
</dbReference>
<evidence type="ECO:0000313" key="9">
    <source>
        <dbReference type="EMBL" id="PNR60832.1"/>
    </source>
</evidence>
<dbReference type="SFLD" id="SFLDG00180">
    <property type="entry name" value="muconate_cycloisomerase"/>
    <property type="match status" value="1"/>
</dbReference>
<dbReference type="PANTHER" id="PTHR48073:SF2">
    <property type="entry name" value="O-SUCCINYLBENZOATE SYNTHASE"/>
    <property type="match status" value="1"/>
</dbReference>
<accession>A9SGD4</accession>
<dbReference type="EnsemblPlants" id="Pp3c2_34370V3.3">
    <property type="protein sequence ID" value="Pp3c2_34370V3.3"/>
    <property type="gene ID" value="Pp3c2_34370"/>
</dbReference>
<dbReference type="SUPFAM" id="SSF51604">
    <property type="entry name" value="Enolase C-terminal domain-like"/>
    <property type="match status" value="1"/>
</dbReference>
<dbReference type="EC" id="5.1.1.-" evidence="7"/>
<comment type="similarity">
    <text evidence="1 7">Belongs to the mandelate racemase/muconate lactonizing enzyme family.</text>
</comment>
<dbReference type="Gramene" id="Pp3c2_34370V3.1">
    <property type="protein sequence ID" value="Pp3c2_34370V3.1"/>
    <property type="gene ID" value="Pp3c2_34370"/>
</dbReference>
<dbReference type="GO" id="GO:0006518">
    <property type="term" value="P:peptide metabolic process"/>
    <property type="evidence" value="ECO:0000318"/>
    <property type="project" value="GO_Central"/>
</dbReference>
<dbReference type="InterPro" id="IPR036849">
    <property type="entry name" value="Enolase-like_C_sf"/>
</dbReference>
<feature type="binding site" evidence="6">
    <location>
        <position position="224"/>
    </location>
    <ligand>
        <name>Mg(2+)</name>
        <dbReference type="ChEBI" id="CHEBI:18420"/>
    </ligand>
</feature>
<evidence type="ECO:0000313" key="10">
    <source>
        <dbReference type="EnsemblPlants" id="Pp3c2_34370V3.1"/>
    </source>
</evidence>
<dbReference type="GO" id="GO:0016855">
    <property type="term" value="F:racemase and epimerase activity, acting on amino acids and derivatives"/>
    <property type="evidence" value="ECO:0007669"/>
    <property type="project" value="UniProtKB-UniRule"/>
</dbReference>
<keyword evidence="2 6" id="KW-0479">Metal-binding</keyword>
<dbReference type="EMBL" id="ABEU02000002">
    <property type="protein sequence ID" value="PNR60832.1"/>
    <property type="molecule type" value="Genomic_DNA"/>
</dbReference>
<dbReference type="InterPro" id="IPR034603">
    <property type="entry name" value="Dipeptide_epimerase"/>
</dbReference>
<dbReference type="Gene3D" id="3.20.20.120">
    <property type="entry name" value="Enolase-like C-terminal domain"/>
    <property type="match status" value="1"/>
</dbReference>
<dbReference type="OMA" id="YDAINIK"/>
<dbReference type="Pfam" id="PF13378">
    <property type="entry name" value="MR_MLE_C"/>
    <property type="match status" value="1"/>
</dbReference>
<dbReference type="HOGENOM" id="CLU_030273_4_1_1"/>
<gene>
    <name evidence="10" type="primary">LOC112293590</name>
    <name evidence="9" type="ORF">PHYPA_003625</name>
</gene>
<dbReference type="SFLD" id="SFLDS00001">
    <property type="entry name" value="Enolase"/>
    <property type="match status" value="1"/>
</dbReference>
<dbReference type="OrthoDB" id="17395at2759"/>
<evidence type="ECO:0000256" key="5">
    <source>
        <dbReference type="PIRSR" id="PIRSR634603-1"/>
    </source>
</evidence>
<evidence type="ECO:0000256" key="3">
    <source>
        <dbReference type="ARBA" id="ARBA00022842"/>
    </source>
</evidence>
<evidence type="ECO:0000259" key="8">
    <source>
        <dbReference type="SMART" id="SM00922"/>
    </source>
</evidence>
<feature type="active site" description="Proton acceptor; specific for (S)-substrate epimerization" evidence="5">
    <location>
        <position position="305"/>
    </location>
</feature>
<dbReference type="GO" id="GO:0016854">
    <property type="term" value="F:racemase and epimerase activity"/>
    <property type="evidence" value="ECO:0000318"/>
    <property type="project" value="GO_Central"/>
</dbReference>
<evidence type="ECO:0000313" key="11">
    <source>
        <dbReference type="Proteomes" id="UP000006727"/>
    </source>
</evidence>
<evidence type="ECO:0000256" key="2">
    <source>
        <dbReference type="ARBA" id="ARBA00022723"/>
    </source>
</evidence>
<dbReference type="KEGG" id="ppp:112293590"/>
<evidence type="ECO:0000256" key="7">
    <source>
        <dbReference type="RuleBase" id="RU366006"/>
    </source>
</evidence>
<protein>
    <recommendedName>
        <fullName evidence="7">Dipeptide epimerase</fullName>
        <ecNumber evidence="7">5.1.1.-</ecNumber>
    </recommendedName>
</protein>
<dbReference type="GO" id="GO:0046872">
    <property type="term" value="F:metal ion binding"/>
    <property type="evidence" value="ECO:0007669"/>
    <property type="project" value="UniProtKB-KW"/>
</dbReference>
<organism evidence="9">
    <name type="scientific">Physcomitrium patens</name>
    <name type="common">Spreading-leaved earth moss</name>
    <name type="synonym">Physcomitrella patens</name>
    <dbReference type="NCBI Taxonomy" id="3218"/>
    <lineage>
        <taxon>Eukaryota</taxon>
        <taxon>Viridiplantae</taxon>
        <taxon>Streptophyta</taxon>
        <taxon>Embryophyta</taxon>
        <taxon>Bryophyta</taxon>
        <taxon>Bryophytina</taxon>
        <taxon>Bryopsida</taxon>
        <taxon>Funariidae</taxon>
        <taxon>Funariales</taxon>
        <taxon>Funariaceae</taxon>
        <taxon>Physcomitrium</taxon>
    </lineage>
</organism>
<dbReference type="Pfam" id="PF02746">
    <property type="entry name" value="MR_MLE_N"/>
    <property type="match status" value="1"/>
</dbReference>
<reference evidence="9 11" key="2">
    <citation type="journal article" date="2018" name="Plant J.">
        <title>The Physcomitrella patens chromosome-scale assembly reveals moss genome structure and evolution.</title>
        <authorList>
            <person name="Lang D."/>
            <person name="Ullrich K.K."/>
            <person name="Murat F."/>
            <person name="Fuchs J."/>
            <person name="Jenkins J."/>
            <person name="Haas F.B."/>
            <person name="Piednoel M."/>
            <person name="Gundlach H."/>
            <person name="Van Bel M."/>
            <person name="Meyberg R."/>
            <person name="Vives C."/>
            <person name="Morata J."/>
            <person name="Symeonidi A."/>
            <person name="Hiss M."/>
            <person name="Muchero W."/>
            <person name="Kamisugi Y."/>
            <person name="Saleh O."/>
            <person name="Blanc G."/>
            <person name="Decker E.L."/>
            <person name="van Gessel N."/>
            <person name="Grimwood J."/>
            <person name="Hayes R.D."/>
            <person name="Graham S.W."/>
            <person name="Gunter L.E."/>
            <person name="McDaniel S.F."/>
            <person name="Hoernstein S.N.W."/>
            <person name="Larsson A."/>
            <person name="Li F.W."/>
            <person name="Perroud P.F."/>
            <person name="Phillips J."/>
            <person name="Ranjan P."/>
            <person name="Rokshar D.S."/>
            <person name="Rothfels C.J."/>
            <person name="Schneider L."/>
            <person name="Shu S."/>
            <person name="Stevenson D.W."/>
            <person name="Thummler F."/>
            <person name="Tillich M."/>
            <person name="Villarreal Aguilar J.C."/>
            <person name="Widiez T."/>
            <person name="Wong G.K."/>
            <person name="Wymore A."/>
            <person name="Zhang Y."/>
            <person name="Zimmer A.D."/>
            <person name="Quatrano R.S."/>
            <person name="Mayer K.F.X."/>
            <person name="Goodstein D."/>
            <person name="Casacuberta J.M."/>
            <person name="Vandepoele K."/>
            <person name="Reski R."/>
            <person name="Cuming A.C."/>
            <person name="Tuskan G.A."/>
            <person name="Maumus F."/>
            <person name="Salse J."/>
            <person name="Schmutz J."/>
            <person name="Rensing S.A."/>
        </authorList>
    </citation>
    <scope>NUCLEOTIDE SEQUENCE [LARGE SCALE GENOMIC DNA]</scope>
    <source>
        <strain evidence="10 11">cv. Gransden 2004</strain>
    </source>
</reference>
<name>A9SGD4_PHYPA</name>
<dbReference type="STRING" id="3218.A9SGD4"/>
<feature type="active site" description="Proton acceptor; specific for (R)-substrate epimerization" evidence="5">
    <location>
        <position position="196"/>
    </location>
</feature>
<sequence length="397" mass="42612">MSGTGRIPPVQRGGDAFSYPPLTSLLTLLDFSIIKVVEAEARVLNVPLKAAFTISSSRLECVGNVAVRIQLMDGSVGWGETSILPAVTAEDQPTALSKALQICSLLKNSPAMSCREVLENVAHLLPGHDFASVRAGLEMAIFDALAHSVGMPLWWLFGGHSNTVVTDITIPICSANEAGMLASEYEARGFQTIKTKVGGRALQDDIDMLIAIRQNHPKCSLILDANGGYNANDALEVLKQLHELELSPVLLEQPVARDDWEGLHQVTTEAFDRFGVLIAADESCRNMEDVTRIVNNKLAHVVNLKLCKMGVLVALEVVSLVQQAGLGLMIGGMVETRLAMGFAAHMAAGLNSFRFIDLDTPLLLAEDPVLGGYNAEGPLYKLGNKPGHGGSVLWPQD</sequence>
<dbReference type="CDD" id="cd03319">
    <property type="entry name" value="L-Ala-DL-Glu_epimerase"/>
    <property type="match status" value="1"/>
</dbReference>
<dbReference type="EnsemblPlants" id="Pp3c2_34370V3.1">
    <property type="protein sequence ID" value="Pp3c2_34370V3.1"/>
    <property type="gene ID" value="Pp3c2_34370"/>
</dbReference>
<keyword evidence="3 6" id="KW-0460">Magnesium</keyword>
<evidence type="ECO:0000256" key="1">
    <source>
        <dbReference type="ARBA" id="ARBA00008031"/>
    </source>
</evidence>
<dbReference type="Gramene" id="Pp3c2_34370V3.2">
    <property type="protein sequence ID" value="Pp3c2_34370V3.2"/>
    <property type="gene ID" value="Pp3c2_34370"/>
</dbReference>
<evidence type="ECO:0000256" key="4">
    <source>
        <dbReference type="ARBA" id="ARBA00023235"/>
    </source>
</evidence>
<dbReference type="InterPro" id="IPR013341">
    <property type="entry name" value="Mandelate_racemase_N_dom"/>
</dbReference>
<reference evidence="9 11" key="1">
    <citation type="journal article" date="2008" name="Science">
        <title>The Physcomitrella genome reveals evolutionary insights into the conquest of land by plants.</title>
        <authorList>
            <person name="Rensing S."/>
            <person name="Lang D."/>
            <person name="Zimmer A."/>
            <person name="Terry A."/>
            <person name="Salamov A."/>
            <person name="Shapiro H."/>
            <person name="Nishiyama T."/>
            <person name="Perroud P.-F."/>
            <person name="Lindquist E."/>
            <person name="Kamisugi Y."/>
            <person name="Tanahashi T."/>
            <person name="Sakakibara K."/>
            <person name="Fujita T."/>
            <person name="Oishi K."/>
            <person name="Shin-I T."/>
            <person name="Kuroki Y."/>
            <person name="Toyoda A."/>
            <person name="Suzuki Y."/>
            <person name="Hashimoto A."/>
            <person name="Yamaguchi K."/>
            <person name="Sugano A."/>
            <person name="Kohara Y."/>
            <person name="Fujiyama A."/>
            <person name="Anterola A."/>
            <person name="Aoki S."/>
            <person name="Ashton N."/>
            <person name="Barbazuk W.B."/>
            <person name="Barker E."/>
            <person name="Bennetzen J."/>
            <person name="Bezanilla M."/>
            <person name="Blankenship R."/>
            <person name="Cho S.H."/>
            <person name="Dutcher S."/>
            <person name="Estelle M."/>
            <person name="Fawcett J.A."/>
            <person name="Gundlach H."/>
            <person name="Hanada K."/>
            <person name="Heyl A."/>
            <person name="Hicks K.A."/>
            <person name="Hugh J."/>
            <person name="Lohr M."/>
            <person name="Mayer K."/>
            <person name="Melkozernov A."/>
            <person name="Murata T."/>
            <person name="Nelson D."/>
            <person name="Pils B."/>
            <person name="Prigge M."/>
            <person name="Reiss B."/>
            <person name="Renner T."/>
            <person name="Rombauts S."/>
            <person name="Rushton P."/>
            <person name="Sanderfoot A."/>
            <person name="Schween G."/>
            <person name="Shiu S.-H."/>
            <person name="Stueber K."/>
            <person name="Theodoulou F.L."/>
            <person name="Tu H."/>
            <person name="Van de Peer Y."/>
            <person name="Verrier P.J."/>
            <person name="Waters E."/>
            <person name="Wood A."/>
            <person name="Yang L."/>
            <person name="Cove D."/>
            <person name="Cuming A."/>
            <person name="Hasebe M."/>
            <person name="Lucas S."/>
            <person name="Mishler D.B."/>
            <person name="Reski R."/>
            <person name="Grigoriev I."/>
            <person name="Quatrano R.S."/>
            <person name="Boore J.L."/>
        </authorList>
    </citation>
    <scope>NUCLEOTIDE SEQUENCE [LARGE SCALE GENOMIC DNA]</scope>
    <source>
        <strain evidence="10 11">cv. Gransden 2004</strain>
    </source>
</reference>
<dbReference type="EnsemblPlants" id="Pp3c2_34370V3.2">
    <property type="protein sequence ID" value="Pp3c2_34370V3.2"/>
    <property type="gene ID" value="Pp3c2_34370"/>
</dbReference>
<dbReference type="InterPro" id="IPR029065">
    <property type="entry name" value="Enolase_C-like"/>
</dbReference>
<dbReference type="Gramene" id="Pp3c2_34370V3.3">
    <property type="protein sequence ID" value="Pp3c2_34370V3.3"/>
    <property type="gene ID" value="Pp3c2_34370"/>
</dbReference>
<evidence type="ECO:0000256" key="6">
    <source>
        <dbReference type="PIRSR" id="PIRSR634603-3"/>
    </source>
</evidence>